<organism evidence="5 6">
    <name type="scientific">Deinandra increscens subsp. villosa</name>
    <dbReference type="NCBI Taxonomy" id="3103831"/>
    <lineage>
        <taxon>Eukaryota</taxon>
        <taxon>Viridiplantae</taxon>
        <taxon>Streptophyta</taxon>
        <taxon>Embryophyta</taxon>
        <taxon>Tracheophyta</taxon>
        <taxon>Spermatophyta</taxon>
        <taxon>Magnoliopsida</taxon>
        <taxon>eudicotyledons</taxon>
        <taxon>Gunneridae</taxon>
        <taxon>Pentapetalae</taxon>
        <taxon>asterids</taxon>
        <taxon>campanulids</taxon>
        <taxon>Asterales</taxon>
        <taxon>Asteraceae</taxon>
        <taxon>Asteroideae</taxon>
        <taxon>Heliantheae alliance</taxon>
        <taxon>Madieae</taxon>
        <taxon>Madiinae</taxon>
        <taxon>Deinandra</taxon>
    </lineage>
</organism>
<evidence type="ECO:0000313" key="5">
    <source>
        <dbReference type="EMBL" id="KAK9059326.1"/>
    </source>
</evidence>
<name>A0AAP0GRX0_9ASTR</name>
<dbReference type="GO" id="GO:0003779">
    <property type="term" value="F:actin binding"/>
    <property type="evidence" value="ECO:0007669"/>
    <property type="project" value="InterPro"/>
</dbReference>
<evidence type="ECO:0000256" key="3">
    <source>
        <dbReference type="SAM" id="MobiDB-lite"/>
    </source>
</evidence>
<evidence type="ECO:0000256" key="1">
    <source>
        <dbReference type="ARBA" id="ARBA00023054"/>
    </source>
</evidence>
<feature type="coiled-coil region" evidence="2">
    <location>
        <begin position="482"/>
        <end position="548"/>
    </location>
</feature>
<evidence type="ECO:0000259" key="4">
    <source>
        <dbReference type="PROSITE" id="PS51774"/>
    </source>
</evidence>
<keyword evidence="1 2" id="KW-0175">Coiled coil</keyword>
<comment type="caution">
    <text evidence="5">The sequence shown here is derived from an EMBL/GenBank/DDBJ whole genome shotgun (WGS) entry which is preliminary data.</text>
</comment>
<feature type="region of interest" description="Disordered" evidence="3">
    <location>
        <begin position="82"/>
        <end position="114"/>
    </location>
</feature>
<sequence length="601" mass="70261">MGKHRLRNRMKSIAGSLIDPDKDEQLKGSNTETEDSYRKILEILKGEDQEDKNRLMELVEEFHNGYRSIYEQYEHITGELKEKVQSKKGKQSSSSSSSDSDSDNSSNKNGKLKDKMIHMVANTEIDELKRNLAVETEEKEALNSRLKETENMLNQMKLQSDRLLEENSKILAENRELNQKIEDIKKEKTSLMLEKDTSMTTIEELSAIVDQLKGEKDGFESELQNMKMEFSEMKEKLITTEDEVSNLIRKLETTELENQSLFKKLADQRTEIEMQKEDELLALQKKYEEKIDNLQKELETISTHKQESDDLIEHLRDEITNMNGELERSLEENGVHVAKIKQLEEKLDETSNKIQNDLLSKEHIIEQLEETIEDLRSDLEINGDEVHTLTETVRNLEVKIRLSTQKLRVTEQLLNETEHEHAAKEEKMHQENKSLMEKISTLSQTITDIKREVQYKVIETLTGVDSLSVKFEEDYGHVRTRVIEIKNEIQATQIQLKQMKEDMKQKFQEMVTKLKLSEGENERLMKSLEDMKMENGKKDEKINELEATIHVKEECISGFCEDKREAIRQLCIWADYHRDRSDHLQQQLLKTTTGGRRLTVR</sequence>
<dbReference type="PANTHER" id="PTHR47357">
    <property type="entry name" value="COP1-INTERACTIVE PROTEIN 1"/>
    <property type="match status" value="1"/>
</dbReference>
<dbReference type="SUPFAM" id="SSF57997">
    <property type="entry name" value="Tropomyosin"/>
    <property type="match status" value="1"/>
</dbReference>
<accession>A0AAP0GRX0</accession>
<dbReference type="Gene3D" id="1.10.287.1490">
    <property type="match status" value="1"/>
</dbReference>
<keyword evidence="6" id="KW-1185">Reference proteome</keyword>
<dbReference type="InterPro" id="IPR011684">
    <property type="entry name" value="NAB"/>
</dbReference>
<feature type="compositionally biased region" description="Basic residues" evidence="3">
    <location>
        <begin position="1"/>
        <end position="10"/>
    </location>
</feature>
<feature type="domain" description="NAB" evidence="4">
    <location>
        <begin position="9"/>
        <end position="80"/>
    </location>
</feature>
<dbReference type="GO" id="GO:0005856">
    <property type="term" value="C:cytoskeleton"/>
    <property type="evidence" value="ECO:0007669"/>
    <property type="project" value="TreeGrafter"/>
</dbReference>
<dbReference type="PROSITE" id="PS51774">
    <property type="entry name" value="NAB"/>
    <property type="match status" value="1"/>
</dbReference>
<dbReference type="Proteomes" id="UP001408789">
    <property type="component" value="Unassembled WGS sequence"/>
</dbReference>
<proteinExistence type="predicted"/>
<feature type="compositionally biased region" description="Low complexity" evidence="3">
    <location>
        <begin position="91"/>
        <end position="109"/>
    </location>
</feature>
<dbReference type="EMBL" id="JBCNJP010000021">
    <property type="protein sequence ID" value="KAK9059326.1"/>
    <property type="molecule type" value="Genomic_DNA"/>
</dbReference>
<reference evidence="5 6" key="1">
    <citation type="submission" date="2024-04" db="EMBL/GenBank/DDBJ databases">
        <title>The reference genome of an endangered Asteraceae, Deinandra increscens subsp. villosa, native to the Central Coast of California.</title>
        <authorList>
            <person name="Guilliams M."/>
            <person name="Hasenstab-Lehman K."/>
            <person name="Meyer R."/>
            <person name="Mcevoy S."/>
        </authorList>
    </citation>
    <scope>NUCLEOTIDE SEQUENCE [LARGE SCALE GENOMIC DNA]</scope>
    <source>
        <tissue evidence="5">Leaf</tissue>
    </source>
</reference>
<evidence type="ECO:0000256" key="2">
    <source>
        <dbReference type="SAM" id="Coils"/>
    </source>
</evidence>
<dbReference type="PANTHER" id="PTHR47357:SF1">
    <property type="entry name" value="SPINDLE POLE BODY COMPONENT 110"/>
    <property type="match status" value="1"/>
</dbReference>
<dbReference type="AlphaFoldDB" id="A0AAP0GRX0"/>
<feature type="region of interest" description="Disordered" evidence="3">
    <location>
        <begin position="1"/>
        <end position="36"/>
    </location>
</feature>
<protein>
    <recommendedName>
        <fullName evidence="4">NAB domain-containing protein</fullName>
    </recommendedName>
</protein>
<evidence type="ECO:0000313" key="6">
    <source>
        <dbReference type="Proteomes" id="UP001408789"/>
    </source>
</evidence>
<dbReference type="GO" id="GO:0005200">
    <property type="term" value="F:structural constituent of cytoskeleton"/>
    <property type="evidence" value="ECO:0007669"/>
    <property type="project" value="TreeGrafter"/>
</dbReference>
<feature type="coiled-coil region" evidence="2">
    <location>
        <begin position="118"/>
        <end position="452"/>
    </location>
</feature>
<gene>
    <name evidence="5" type="ORF">SSX86_021945</name>
</gene>